<evidence type="ECO:0000313" key="4">
    <source>
        <dbReference type="Proteomes" id="UP001500418"/>
    </source>
</evidence>
<keyword evidence="2" id="KW-1133">Transmembrane helix</keyword>
<protein>
    <recommendedName>
        <fullName evidence="5">MFS transporter</fullName>
    </recommendedName>
</protein>
<evidence type="ECO:0008006" key="5">
    <source>
        <dbReference type="Google" id="ProtNLM"/>
    </source>
</evidence>
<proteinExistence type="predicted"/>
<evidence type="ECO:0000313" key="3">
    <source>
        <dbReference type="EMBL" id="GAA0919078.1"/>
    </source>
</evidence>
<dbReference type="PROSITE" id="PS51257">
    <property type="entry name" value="PROKAR_LIPOPROTEIN"/>
    <property type="match status" value="1"/>
</dbReference>
<dbReference type="Proteomes" id="UP001500418">
    <property type="component" value="Unassembled WGS sequence"/>
</dbReference>
<keyword evidence="2" id="KW-0812">Transmembrane</keyword>
<feature type="transmembrane region" description="Helical" evidence="2">
    <location>
        <begin position="12"/>
        <end position="32"/>
    </location>
</feature>
<organism evidence="3 4">
    <name type="scientific">Streptomyces rhizosphaericus</name>
    <dbReference type="NCBI Taxonomy" id="114699"/>
    <lineage>
        <taxon>Bacteria</taxon>
        <taxon>Bacillati</taxon>
        <taxon>Actinomycetota</taxon>
        <taxon>Actinomycetes</taxon>
        <taxon>Kitasatosporales</taxon>
        <taxon>Streptomycetaceae</taxon>
        <taxon>Streptomyces</taxon>
        <taxon>Streptomyces violaceusniger group</taxon>
    </lineage>
</organism>
<evidence type="ECO:0000256" key="1">
    <source>
        <dbReference type="SAM" id="MobiDB-lite"/>
    </source>
</evidence>
<accession>A0ABN1NYF3</accession>
<dbReference type="EMBL" id="BAAAID010000004">
    <property type="protein sequence ID" value="GAA0919078.1"/>
    <property type="molecule type" value="Genomic_DNA"/>
</dbReference>
<keyword evidence="4" id="KW-1185">Reference proteome</keyword>
<name>A0ABN1NYF3_9ACTN</name>
<comment type="caution">
    <text evidence="3">The sequence shown here is derived from an EMBL/GenBank/DDBJ whole genome shotgun (WGS) entry which is preliminary data.</text>
</comment>
<evidence type="ECO:0000256" key="2">
    <source>
        <dbReference type="SAM" id="Phobius"/>
    </source>
</evidence>
<feature type="region of interest" description="Disordered" evidence="1">
    <location>
        <begin position="35"/>
        <end position="62"/>
    </location>
</feature>
<reference evidence="3 4" key="1">
    <citation type="journal article" date="2019" name="Int. J. Syst. Evol. Microbiol.">
        <title>The Global Catalogue of Microorganisms (GCM) 10K type strain sequencing project: providing services to taxonomists for standard genome sequencing and annotation.</title>
        <authorList>
            <consortium name="The Broad Institute Genomics Platform"/>
            <consortium name="The Broad Institute Genome Sequencing Center for Infectious Disease"/>
            <person name="Wu L."/>
            <person name="Ma J."/>
        </authorList>
    </citation>
    <scope>NUCLEOTIDE SEQUENCE [LARGE SCALE GENOMIC DNA]</scope>
    <source>
        <strain evidence="3 4">JCM 11444</strain>
    </source>
</reference>
<keyword evidence="2" id="KW-0472">Membrane</keyword>
<sequence>MLVIGERLPAVGWGGIALVLACLAVLTAPVGVSGRRREWREGVPPPRRAAVEHPVAQADPAP</sequence>
<gene>
    <name evidence="3" type="ORF">GCM10009575_010640</name>
</gene>